<dbReference type="Gene3D" id="2.40.170.20">
    <property type="entry name" value="TonB-dependent receptor, beta-barrel domain"/>
    <property type="match status" value="1"/>
</dbReference>
<evidence type="ECO:0000256" key="4">
    <source>
        <dbReference type="ARBA" id="ARBA00023237"/>
    </source>
</evidence>
<comment type="similarity">
    <text evidence="2 5">Belongs to the TonB-dependent receptor family.</text>
</comment>
<comment type="caution">
    <text evidence="9">The sequence shown here is derived from an EMBL/GenBank/DDBJ whole genome shotgun (WGS) entry which is preliminary data.</text>
</comment>
<dbReference type="InterPro" id="IPR012910">
    <property type="entry name" value="Plug_dom"/>
</dbReference>
<evidence type="ECO:0000256" key="1">
    <source>
        <dbReference type="ARBA" id="ARBA00004442"/>
    </source>
</evidence>
<keyword evidence="4" id="KW-0998">Cell outer membrane</keyword>
<dbReference type="SUPFAM" id="SSF56935">
    <property type="entry name" value="Porins"/>
    <property type="match status" value="1"/>
</dbReference>
<evidence type="ECO:0000313" key="10">
    <source>
        <dbReference type="Proteomes" id="UP000231501"/>
    </source>
</evidence>
<organism evidence="9 10">
    <name type="scientific">Roseateles chitinivorans</name>
    <dbReference type="NCBI Taxonomy" id="2917965"/>
    <lineage>
        <taxon>Bacteria</taxon>
        <taxon>Pseudomonadati</taxon>
        <taxon>Pseudomonadota</taxon>
        <taxon>Betaproteobacteria</taxon>
        <taxon>Burkholderiales</taxon>
        <taxon>Sphaerotilaceae</taxon>
        <taxon>Roseateles</taxon>
    </lineage>
</organism>
<feature type="compositionally biased region" description="Basic and acidic residues" evidence="6">
    <location>
        <begin position="104"/>
        <end position="131"/>
    </location>
</feature>
<keyword evidence="3 5" id="KW-0472">Membrane</keyword>
<dbReference type="Pfam" id="PF00593">
    <property type="entry name" value="TonB_dep_Rec_b-barrel"/>
    <property type="match status" value="1"/>
</dbReference>
<dbReference type="PANTHER" id="PTHR40980:SF3">
    <property type="entry name" value="TONB-DEPENDENT RECEPTOR-LIKE BETA-BARREL DOMAIN-CONTAINING PROTEIN"/>
    <property type="match status" value="1"/>
</dbReference>
<feature type="region of interest" description="Disordered" evidence="6">
    <location>
        <begin position="348"/>
        <end position="413"/>
    </location>
</feature>
<dbReference type="InterPro" id="IPR037066">
    <property type="entry name" value="Plug_dom_sf"/>
</dbReference>
<evidence type="ECO:0000256" key="3">
    <source>
        <dbReference type="ARBA" id="ARBA00023136"/>
    </source>
</evidence>
<keyword evidence="10" id="KW-1185">Reference proteome</keyword>
<dbReference type="EMBL" id="PEOG01000029">
    <property type="protein sequence ID" value="PIM52890.1"/>
    <property type="molecule type" value="Genomic_DNA"/>
</dbReference>
<keyword evidence="5" id="KW-0798">TonB box</keyword>
<dbReference type="Proteomes" id="UP000231501">
    <property type="component" value="Unassembled WGS sequence"/>
</dbReference>
<evidence type="ECO:0000259" key="7">
    <source>
        <dbReference type="Pfam" id="PF00593"/>
    </source>
</evidence>
<evidence type="ECO:0000313" key="9">
    <source>
        <dbReference type="EMBL" id="PIM52890.1"/>
    </source>
</evidence>
<evidence type="ECO:0000256" key="2">
    <source>
        <dbReference type="ARBA" id="ARBA00009810"/>
    </source>
</evidence>
<evidence type="ECO:0000259" key="8">
    <source>
        <dbReference type="Pfam" id="PF07715"/>
    </source>
</evidence>
<dbReference type="GO" id="GO:0009279">
    <property type="term" value="C:cell outer membrane"/>
    <property type="evidence" value="ECO:0007669"/>
    <property type="project" value="UniProtKB-SubCell"/>
</dbReference>
<feature type="compositionally biased region" description="Basic and acidic residues" evidence="6">
    <location>
        <begin position="67"/>
        <end position="85"/>
    </location>
</feature>
<feature type="compositionally biased region" description="Basic and acidic residues" evidence="6">
    <location>
        <begin position="376"/>
        <end position="389"/>
    </location>
</feature>
<feature type="domain" description="TonB-dependent receptor plug" evidence="8">
    <location>
        <begin position="490"/>
        <end position="593"/>
    </location>
</feature>
<reference evidence="9 10" key="1">
    <citation type="submission" date="2017-11" db="EMBL/GenBank/DDBJ databases">
        <title>Draft genome sequence of Mitsuaria sp. HWN-4.</title>
        <authorList>
            <person name="Gundlapally S.R."/>
        </authorList>
    </citation>
    <scope>NUCLEOTIDE SEQUENCE [LARGE SCALE GENOMIC DNA]</scope>
    <source>
        <strain evidence="9 10">HWN-4</strain>
    </source>
</reference>
<sequence>MQRDRQPGRRCRRQWQAVGRRGRGGAAVQGARGNPEAGRAGRGDAARRDGDRGPVRHDRCGAGGDLPDDHALDLHGQRHDLDGDWQRALPVDGDRACRQPPRGPGRDGGHRGVADTAGHRAESGQDAGRRAGHDRRGRQCPELCEHLAQRVRGVGQRASDPRQGLLHRDLVQHQRCHRAARGGRRSALLCQRLQPDDQSHAGVRRHQYRRRRADLRLVRRRGPVVLQPDGDQLLVDLRLRHQAEGGQRLGRLHHGMVGLLQLRDRRAQDARRRPPAVRPQDRGIAVRHARPESDAGRRRRRSGRPHPDEQPAEAGQWRRVLHHRLRQPAADVRRAHRLLHSAEELLGDGDLRHGHSADRGSRAGADPGLRRSRPAVRAEHQPEPADAQRGRHAAGPHRPGLHAEHGRHRLRPDHLPVIARRRTTEPERKTMRQFRTTAVHRGMVQMLLLTAGSAAWAQTPPKEPETPAALGTVVVKGQRAALQSAQKIKQNAEEIVDSVVAEEAGKLPDKSITEVLQRIVGVTVERLRSTNNDPKHFSEGSDDRINVRGLSWGSSTLNGREMFSAGWPGRDLSWSAIPAELMAGVDVYKNPSAEKIEGGVSGQVDLRTALPFDYEGTKSVVSFGSNYEQRTKKFSPTLSGLYSTRWESDSGRWGALVDLAMNHSTYEQQKLEVQPYFPRTDVVPGRTVWVPGAANWGQNLGESDRKGFYGALQWKKNNMQSSLTAFVSKSREQNTGSNIYPSFGDPNFNMSPYNVMVDNPVVDDRGVVVSGHYTYPLRLPRDANGNVTNFSQGGKGANQFADGGIMMGTSRAFNQHHTSTGELAWNFQWNVSDRFALQNDLQWVKSTFRTRGEEVQTATFVPSMDITTSGSKPVQIGFDDRSRAFLADPGNYFWLSAMPGRYKGDANLYAWKVDGKYVLDDSILRDLRFGFRTTYRTSKREAAVYAGDLTSVGWKSIAEPWSVRQTSTPGQLPSASDDQGWQSRANFAYLSDPRYAAAAPVELFNYAAFGGNRPPSVVFPTYGALKDYNTYSKLLGDVRYNQCLDSQVWARDQNTKNPQNQVNVPTCNPTDYKYDTTLYYGLNPNMTSNVSERTHAVYGSLRFGFDDWKIPVEGNLGVRVVYTGRSSHGHTTFDATYDDRTPPDVPRFGPINEDLNVNASHVDVLPSLNLKFNLTGDNKLLGRIAMARSVYRPGFDKLQESVKLTQNIDTANNRVTYTGENTGNAKLKPLTADNFDVGLEWYPRSGQMVSVTAFYKDVKDVIYDSTYTRDYNSLAGNPQTFQIKGPRNAARAWVHGIEIKAETYLDHFDFLKDKLPDWAKGFGVSADYTYLGSSQRFYRDAQVQFCPANGTITSDALKVYGCDTNGLPFGALPVPGLVKNAANFALRYDRYGFSARLAYNWTSRVLKNVGVDFNGQNGTSADPARAGAKDTWWGLPQYQEAFGQWDGGVSYNFTEKFGLSLSVTNLNNVKVRRTFQQTPGFLGSSWNFPGRSYYLTGRYEL</sequence>
<dbReference type="Gene3D" id="2.170.130.10">
    <property type="entry name" value="TonB-dependent receptor, plug domain"/>
    <property type="match status" value="1"/>
</dbReference>
<dbReference type="InterPro" id="IPR000531">
    <property type="entry name" value="Beta-barrel_TonB"/>
</dbReference>
<evidence type="ECO:0008006" key="11">
    <source>
        <dbReference type="Google" id="ProtNLM"/>
    </source>
</evidence>
<feature type="compositionally biased region" description="Basic and acidic residues" evidence="6">
    <location>
        <begin position="39"/>
        <end position="60"/>
    </location>
</feature>
<comment type="subcellular location">
    <subcellularLocation>
        <location evidence="1 5">Cell outer membrane</location>
    </subcellularLocation>
</comment>
<name>A0A2G9C8X4_9BURK</name>
<protein>
    <recommendedName>
        <fullName evidence="11">TonB-dependent receptor</fullName>
    </recommendedName>
</protein>
<evidence type="ECO:0000256" key="6">
    <source>
        <dbReference type="SAM" id="MobiDB-lite"/>
    </source>
</evidence>
<proteinExistence type="inferred from homology"/>
<feature type="domain" description="TonB-dependent receptor-like beta-barrel" evidence="7">
    <location>
        <begin position="917"/>
        <end position="1466"/>
    </location>
</feature>
<feature type="compositionally biased region" description="Basic and acidic residues" evidence="6">
    <location>
        <begin position="349"/>
        <end position="361"/>
    </location>
</feature>
<dbReference type="Pfam" id="PF07715">
    <property type="entry name" value="Plug"/>
    <property type="match status" value="1"/>
</dbReference>
<accession>A0A2G9C8X4</accession>
<feature type="region of interest" description="Disordered" evidence="6">
    <location>
        <begin position="264"/>
        <end position="315"/>
    </location>
</feature>
<dbReference type="NCBIfam" id="TIGR01782">
    <property type="entry name" value="TonB-Xanth-Caul"/>
    <property type="match status" value="1"/>
</dbReference>
<gene>
    <name evidence="9" type="ORF">CS062_12305</name>
</gene>
<evidence type="ECO:0000256" key="5">
    <source>
        <dbReference type="RuleBase" id="RU003357"/>
    </source>
</evidence>
<feature type="region of interest" description="Disordered" evidence="6">
    <location>
        <begin position="1"/>
        <end position="137"/>
    </location>
</feature>
<dbReference type="InterPro" id="IPR010104">
    <property type="entry name" value="TonB_rcpt_bac"/>
</dbReference>
<dbReference type="PANTHER" id="PTHR40980">
    <property type="entry name" value="PLUG DOMAIN-CONTAINING PROTEIN"/>
    <property type="match status" value="1"/>
</dbReference>
<dbReference type="InterPro" id="IPR036942">
    <property type="entry name" value="Beta-barrel_TonB_sf"/>
</dbReference>